<evidence type="ECO:0000256" key="1">
    <source>
        <dbReference type="ARBA" id="ARBA00003318"/>
    </source>
</evidence>
<evidence type="ECO:0000259" key="4">
    <source>
        <dbReference type="PROSITE" id="PS51352"/>
    </source>
</evidence>
<dbReference type="Pfam" id="PF00085">
    <property type="entry name" value="Thioredoxin"/>
    <property type="match status" value="1"/>
</dbReference>
<dbReference type="OMA" id="SATWCAN"/>
<organism evidence="5 6">
    <name type="scientific">Entamoeba invadens IP1</name>
    <dbReference type="NCBI Taxonomy" id="370355"/>
    <lineage>
        <taxon>Eukaryota</taxon>
        <taxon>Amoebozoa</taxon>
        <taxon>Evosea</taxon>
        <taxon>Archamoebae</taxon>
        <taxon>Mastigamoebida</taxon>
        <taxon>Entamoebidae</taxon>
        <taxon>Entamoeba</taxon>
    </lineage>
</organism>
<dbReference type="NCBIfam" id="TIGR01068">
    <property type="entry name" value="thioredoxin"/>
    <property type="match status" value="1"/>
</dbReference>
<dbReference type="PROSITE" id="PS51352">
    <property type="entry name" value="THIOREDOXIN_2"/>
    <property type="match status" value="1"/>
</dbReference>
<protein>
    <submittedName>
        <fullName evidence="5">Thioredoxin-3, putative</fullName>
    </submittedName>
</protein>
<evidence type="ECO:0000256" key="3">
    <source>
        <dbReference type="ARBA" id="ARBA00023157"/>
    </source>
</evidence>
<dbReference type="PANTHER" id="PTHR46115">
    <property type="entry name" value="THIOREDOXIN-LIKE PROTEIN 1"/>
    <property type="match status" value="1"/>
</dbReference>
<accession>A0A0A1U1D0</accession>
<comment type="function">
    <text evidence="1">Participates in various redox reactions through the reversible oxidation of its active center dithiol to a disulfide and catalyzes dithiol-disulfide exchange reactions.</text>
</comment>
<dbReference type="GeneID" id="14883487"/>
<evidence type="ECO:0000313" key="5">
    <source>
        <dbReference type="EMBL" id="ELP84713.1"/>
    </source>
</evidence>
<dbReference type="InterPro" id="IPR005746">
    <property type="entry name" value="Thioredoxin"/>
</dbReference>
<proteinExistence type="predicted"/>
<sequence>MSLPSVEYVLKSKPYVEVVTLTAFKKILSENQSVAVDFFATWCGPCKMMSPIFIEMAKKYPHVKCVKVDVDQGQEVAQEYRVTAMPTFKFFKRGVLVAEFCGANPQKLEEEFKKL</sequence>
<keyword evidence="3" id="KW-1015">Disulfide bond</keyword>
<dbReference type="GO" id="GO:0015035">
    <property type="term" value="F:protein-disulfide reductase activity"/>
    <property type="evidence" value="ECO:0007669"/>
    <property type="project" value="InterPro"/>
</dbReference>
<dbReference type="InterPro" id="IPR013766">
    <property type="entry name" value="Thioredoxin_domain"/>
</dbReference>
<dbReference type="PRINTS" id="PR00421">
    <property type="entry name" value="THIOREDOXIN"/>
</dbReference>
<dbReference type="KEGG" id="eiv:EIN_173880"/>
<keyword evidence="2" id="KW-0249">Electron transport</keyword>
<evidence type="ECO:0000313" key="6">
    <source>
        <dbReference type="Proteomes" id="UP000014680"/>
    </source>
</evidence>
<reference evidence="5 6" key="1">
    <citation type="submission" date="2012-10" db="EMBL/GenBank/DDBJ databases">
        <authorList>
            <person name="Zafar N."/>
            <person name="Inman J."/>
            <person name="Hall N."/>
            <person name="Lorenzi H."/>
            <person name="Caler E."/>
        </authorList>
    </citation>
    <scope>NUCLEOTIDE SEQUENCE [LARGE SCALE GENOMIC DNA]</scope>
    <source>
        <strain evidence="5 6">IP1</strain>
    </source>
</reference>
<gene>
    <name evidence="5" type="ORF">EIN_173880</name>
</gene>
<dbReference type="VEuPathDB" id="AmoebaDB:EIN_173880"/>
<dbReference type="Proteomes" id="UP000014680">
    <property type="component" value="Unassembled WGS sequence"/>
</dbReference>
<feature type="domain" description="Thioredoxin" evidence="4">
    <location>
        <begin position="1"/>
        <end position="115"/>
    </location>
</feature>
<dbReference type="EMBL" id="KB207112">
    <property type="protein sequence ID" value="ELP84713.1"/>
    <property type="molecule type" value="Genomic_DNA"/>
</dbReference>
<dbReference type="AlphaFoldDB" id="A0A0A1U1D0"/>
<keyword evidence="6" id="KW-1185">Reference proteome</keyword>
<evidence type="ECO:0000256" key="2">
    <source>
        <dbReference type="ARBA" id="ARBA00022982"/>
    </source>
</evidence>
<dbReference type="InterPro" id="IPR036249">
    <property type="entry name" value="Thioredoxin-like_sf"/>
</dbReference>
<dbReference type="Gene3D" id="3.40.30.10">
    <property type="entry name" value="Glutaredoxin"/>
    <property type="match status" value="1"/>
</dbReference>
<name>A0A0A1U1D0_ENTIV</name>
<dbReference type="SUPFAM" id="SSF52833">
    <property type="entry name" value="Thioredoxin-like"/>
    <property type="match status" value="1"/>
</dbReference>
<dbReference type="OrthoDB" id="25146at2759"/>
<dbReference type="RefSeq" id="XP_004184059.1">
    <property type="nucleotide sequence ID" value="XM_004184011.1"/>
</dbReference>
<dbReference type="FunFam" id="3.40.30.10:FF:000245">
    <property type="entry name" value="Thioredoxin"/>
    <property type="match status" value="1"/>
</dbReference>
<dbReference type="CDD" id="cd02947">
    <property type="entry name" value="TRX_family"/>
    <property type="match status" value="1"/>
</dbReference>
<keyword evidence="2" id="KW-0813">Transport</keyword>